<feature type="compositionally biased region" description="Polar residues" evidence="1">
    <location>
        <begin position="2501"/>
        <end position="2510"/>
    </location>
</feature>
<feature type="compositionally biased region" description="Basic and acidic residues" evidence="1">
    <location>
        <begin position="585"/>
        <end position="596"/>
    </location>
</feature>
<feature type="region of interest" description="Disordered" evidence="1">
    <location>
        <begin position="2110"/>
        <end position="2151"/>
    </location>
</feature>
<feature type="compositionally biased region" description="Basic and acidic residues" evidence="1">
    <location>
        <begin position="2291"/>
        <end position="2305"/>
    </location>
</feature>
<feature type="compositionally biased region" description="Basic and acidic residues" evidence="1">
    <location>
        <begin position="1176"/>
        <end position="1192"/>
    </location>
</feature>
<feature type="compositionally biased region" description="Basic and acidic residues" evidence="1">
    <location>
        <begin position="1360"/>
        <end position="1371"/>
    </location>
</feature>
<feature type="region of interest" description="Disordered" evidence="1">
    <location>
        <begin position="273"/>
        <end position="307"/>
    </location>
</feature>
<feature type="region of interest" description="Disordered" evidence="1">
    <location>
        <begin position="1"/>
        <end position="22"/>
    </location>
</feature>
<feature type="region of interest" description="Disordered" evidence="1">
    <location>
        <begin position="1551"/>
        <end position="1580"/>
    </location>
</feature>
<dbReference type="EMBL" id="UYWY01020481">
    <property type="protein sequence ID" value="VDM41699.1"/>
    <property type="molecule type" value="Genomic_DNA"/>
</dbReference>
<feature type="compositionally biased region" description="Polar residues" evidence="1">
    <location>
        <begin position="295"/>
        <end position="306"/>
    </location>
</feature>
<evidence type="ECO:0000313" key="4">
    <source>
        <dbReference type="WBParaSite" id="TCNE_0001037801-mRNA-1"/>
    </source>
</evidence>
<proteinExistence type="predicted"/>
<feature type="compositionally biased region" description="Basic and acidic residues" evidence="1">
    <location>
        <begin position="1454"/>
        <end position="1465"/>
    </location>
</feature>
<feature type="region of interest" description="Disordered" evidence="1">
    <location>
        <begin position="1916"/>
        <end position="1943"/>
    </location>
</feature>
<organism evidence="3 4">
    <name type="scientific">Toxocara canis</name>
    <name type="common">Canine roundworm</name>
    <dbReference type="NCBI Taxonomy" id="6265"/>
    <lineage>
        <taxon>Eukaryota</taxon>
        <taxon>Metazoa</taxon>
        <taxon>Ecdysozoa</taxon>
        <taxon>Nematoda</taxon>
        <taxon>Chromadorea</taxon>
        <taxon>Rhabditida</taxon>
        <taxon>Spirurina</taxon>
        <taxon>Ascaridomorpha</taxon>
        <taxon>Ascaridoidea</taxon>
        <taxon>Toxocaridae</taxon>
        <taxon>Toxocara</taxon>
    </lineage>
</organism>
<feature type="compositionally biased region" description="Polar residues" evidence="1">
    <location>
        <begin position="524"/>
        <end position="562"/>
    </location>
</feature>
<keyword evidence="3" id="KW-1185">Reference proteome</keyword>
<feature type="region of interest" description="Disordered" evidence="1">
    <location>
        <begin position="494"/>
        <end position="670"/>
    </location>
</feature>
<feature type="compositionally biased region" description="Basic and acidic residues" evidence="1">
    <location>
        <begin position="2798"/>
        <end position="2811"/>
    </location>
</feature>
<feature type="region of interest" description="Disordered" evidence="1">
    <location>
        <begin position="1124"/>
        <end position="1156"/>
    </location>
</feature>
<feature type="region of interest" description="Disordered" evidence="1">
    <location>
        <begin position="367"/>
        <end position="438"/>
    </location>
</feature>
<feature type="region of interest" description="Disordered" evidence="1">
    <location>
        <begin position="1787"/>
        <end position="1845"/>
    </location>
</feature>
<feature type="compositionally biased region" description="Basic and acidic residues" evidence="1">
    <location>
        <begin position="1055"/>
        <end position="1064"/>
    </location>
</feature>
<dbReference type="WBParaSite" id="TCNE_0001037801-mRNA-1">
    <property type="protein sequence ID" value="TCNE_0001037801-mRNA-1"/>
    <property type="gene ID" value="TCNE_0001037801"/>
</dbReference>
<feature type="region of interest" description="Disordered" evidence="1">
    <location>
        <begin position="1176"/>
        <end position="1201"/>
    </location>
</feature>
<feature type="compositionally biased region" description="Basic and acidic residues" evidence="1">
    <location>
        <begin position="1510"/>
        <end position="1521"/>
    </location>
</feature>
<feature type="compositionally biased region" description="Basic and acidic residues" evidence="1">
    <location>
        <begin position="2473"/>
        <end position="2497"/>
    </location>
</feature>
<feature type="region of interest" description="Disordered" evidence="1">
    <location>
        <begin position="1451"/>
        <end position="1472"/>
    </location>
</feature>
<feature type="region of interest" description="Disordered" evidence="1">
    <location>
        <begin position="1677"/>
        <end position="1696"/>
    </location>
</feature>
<reference evidence="4" key="1">
    <citation type="submission" date="2016-06" db="UniProtKB">
        <authorList>
            <consortium name="WormBaseParasite"/>
        </authorList>
    </citation>
    <scope>IDENTIFICATION</scope>
</reference>
<feature type="region of interest" description="Disordered" evidence="1">
    <location>
        <begin position="1495"/>
        <end position="1528"/>
    </location>
</feature>
<feature type="compositionally biased region" description="Basic and acidic residues" evidence="1">
    <location>
        <begin position="1832"/>
        <end position="1843"/>
    </location>
</feature>
<accession>A0A183UPF8</accession>
<sequence length="3066" mass="339155">MEVHHDDQTASEQLLENERNQSAATSYVDSGVAAELNNAAKEVTNFAKSAEFTKAKLKQHSLSSVEDQVIAATNTLFMSDNNAYFEEQERTLSQAFDQTTNCMHDISLESTGNPHEESVVVLTDAFEAADAALRAMEDVIEKAKNFSEQNSHFEADVNNQNQRESIESFPEKDCDRYDVDNAESLEAVLGTDQIPPETISRPAQEEFEEKNKRTGRTYPMPTQNILDEIVYFQETGIVDSGEQPELPKVDENRSASAELDELTFRPQECNSDVEAETNDHKGRLETAPATEHKVSTISKQEANNLEGSLRKLEKSTALSTTVDSGGMEESHALVERITTTTNEINVDAQNAESFIQTAQASASIMKTPDEILEGNEDELNKDTSDRKDERANVVSENGLENALASQPTLHDSIIEKEGDQPSRDNTESENLDSVIPKMTSQVDTNTLYDDQVLSDDLKQLSEGTAERKHLVMKISHVNVEDRSRSGTVDSDYIEEQSREQAGLVEQDQGHISRDQPPVDRDTNMGKQPTETKAFQQDQGPAKNSQETVDGSTTADEQPQQIAVKNRDQHRGSHAQHAADTTMGGETKEMGVTEQNHDGASYNHEPVNSTVSKGPRETGMISDDEDSGSHAQQLPDTTMADEPREAGITKQEHGRSSYDHEPVDTAVGKHPRGMGIIQRDQENGSYAQQLVDTAVGEQPREIGVTDQDQDRGSHDHEPVDTAVGGQPCEMGIIEHEQESGTYAQQLADTTIGEQPQEMGVNDQDHEPVDIAVGQQPQQMGIIEHDRQGTYDQQLADTTMREQLQEMGVTDQDHEPVGMAVGRHPRGMGIIEHYQENGSYAQQLVDTAVGEKPREIGVTDQDQDRGSHDHEPVDTAVGGQPCETGIIEHEQESGTYAQQLADTTIGEQHQEMGVNDQDYEPVDIAVGQQPQQMGIIEHGRQGTYDQQLADTTMREQLQETGVTDQDHEPVDTAVGRQPQEMGIIEHDREGGTYAQQLADRTMEAQPREVGLTDQDQNRGSYDQEPVDMAVGGQSWKTGVIEHDEHHGSHAQQVAETTMREKPKEMGVTEQDDDGASYNHELVDSVVGEQPRETGVTEHDQNSGSCTQQLLDTTMGEELWETGLVEQDNERGRYSQEPVDRTVEEQPREVGVFGQGQDNGSYAQQLAATTVKEQLQEMRVTDQNQDRGSHDHEPVDIAAGQQPQQMEIIEHGREGGTYDQQLADTTTREQPQEMGANDQDHEPADMAVRGQPQEMGIIEHDREDGSNAQQLADTTVREQLQEMGITDQNQDRGSYDQEPVDTSVTEQSWETGVIEHDEHRGGNAQQIAETTMREQPQEMGVIEHDVDGASYNHELVDSVVGEQPRETGVTEHDQNSGSCTQQLPNTTMGEDLRETRLVQQDNERARHNEEPVDRTVEEQPREVGVFGQGQDHGSYAQHLEDTTTEAQLREVGVTDQDQDHGSYDHKSVDTALGEQPRGMGIIELDQERGSYDQQLADTTIGEQPREMGVTDENQDRGSHDHEPVDTAVGGQPCEMGIIEHDQESGTYAQQIADTTTGEQPRKVELTDQDQNHGSYGQEPIDMAMGGQSWETGVIEHDEHRGSHGQQVAETTMREQPQEIGIIEQDHDGASQNHGPVDSALGEQPRETEITEHDQNNDSCTQQLPDMTMGEELRETGLIEQDHERARHDEEPVDRTVEEQPREVGVFGQGHDNGSCAQDLVDMSTGEQHLEMVVAEQDQDHASCYHEPLDTTVVEHAQESEVFEEDYHRGCYAQQPIDAAMGEQSQETLIAEEDQDRAGYDQEPVDAPVVGQPPEVGNIEQDRDRASYTQQPVDSTVREQSRERGVVEQDELLNSYTEQLMDNILGEQPREVEVTQEGQYRAGYIPQPADMAVGKQRRENGEINQDEDFASHNQELVKEERTEVAQGTVKAVPSLNGENGTSHDAKNWLDAMSSNDKKTDESLKSEIKVLVSHEDTASQKPVAPDNPFSESETSEGKSDEQRALLDQSLENADASGDKNFEALFESYMANHEIVKMMVADLKERPRHEEGFATSEVVHRITQRPHAHKSVGEWHMLEKAAKMEHVEPEHCYMEEQGGFTGQDAAYSESIVPGDQQQLRQLASESVSSGWKGTESDQLLGSQRASGKQGEVPPDSDFNIAQKEQDALFGQDASYVPDGGNQAIQGEIVCAADSLGHDKHGVVTQEANNITQTSETVDERSNGHLEDNVVEETAKQLKHSEATFEQPITHEQLGEQKEAGDKETKWQNIVPEDGIIPHIQQLNALTVQPETATEPQETEKHTSLEEHMEPDHLEEGEESLSMRYVSHNYGEANTNIVLQEENIFATDEHDMPFEDSLVEPPIEQNEKAEETNEEKQLTEQFADKIDEFPSSMDTILISSQMKLMERQPSPPPAQPEFGRNREGRRVRIAENNDLPKVSGGNYEVIPHSVDAGVITKAGATGAAKSILAKSAPGSRHVPTRREKTDILKDGQAEIKQPHLDARRQQKVTDATNTTSGKHGGKEPGVVKKPQPKTISNKIADMKPLPRQPVVGHGAVGGGKAADIKRVTKAPVDRSSDQQTSQKAETPLPRTPSARVTTSKVRPNAAGSSKKPPPVPVKTSGKPQMDASLTKLVEKTNVVGKRTEVKLVRKNETKLSPEPQMRNLDMKSEQVGESISEENTKSTPTTKTPVKPALREPIVWLETLVPVFEAIWVSCKPPDDSAIHTVSKPIEGIEPAVETKNYEGEFKQEEKSEENVQEPSDKLRSDNTEPILHMGPLASKSVDTSEEPSSSQCIIIPALESKHKLPEASEAVAEEHSQFPHSEAIEQTEQHTSVNEALSLLDTPSQKEHYSDLASAQKDSIGPSLQSIDFLEDNAAIKSSACALNASSTQQQLEENPVAGAMLSGEFADVGELHQNSLKQEVDDSGVIDVHSSKEAIPSPDHSKEEVVPEITSGAENVELNAAKLDQITISTPAVATEFDHTQKEPEAKADDDQASDQKPSRPRQHGRGQFRGSMMCEQEDWRQSNGRQENKQKQSRAQQADDGEHYGQQHSSQHKSKRRSRKSGKGQRGSQT</sequence>
<feature type="compositionally biased region" description="Polar residues" evidence="1">
    <location>
        <begin position="10"/>
        <end position="22"/>
    </location>
</feature>
<feature type="region of interest" description="Disordered" evidence="1">
    <location>
        <begin position="1968"/>
        <end position="1998"/>
    </location>
</feature>
<name>A0A183UPF8_TOXCA</name>
<feature type="compositionally biased region" description="Basic and acidic residues" evidence="1">
    <location>
        <begin position="856"/>
        <end position="871"/>
    </location>
</feature>
<feature type="compositionally biased region" description="Basic and acidic residues" evidence="1">
    <location>
        <begin position="640"/>
        <end position="662"/>
    </location>
</feature>
<feature type="region of interest" description="Disordered" evidence="1">
    <location>
        <begin position="1623"/>
        <end position="1659"/>
    </location>
</feature>
<feature type="region of interest" description="Disordered" evidence="1">
    <location>
        <begin position="2463"/>
        <end position="2620"/>
    </location>
</feature>
<feature type="region of interest" description="Disordered" evidence="1">
    <location>
        <begin position="2967"/>
        <end position="3066"/>
    </location>
</feature>
<feature type="compositionally biased region" description="Basic and acidic residues" evidence="1">
    <location>
        <begin position="378"/>
        <end position="391"/>
    </location>
</feature>
<feature type="compositionally biased region" description="Basic and acidic residues" evidence="1">
    <location>
        <begin position="1125"/>
        <end position="1145"/>
    </location>
</feature>
<feature type="compositionally biased region" description="Basic and acidic residues" evidence="1">
    <location>
        <begin position="707"/>
        <end position="718"/>
    </location>
</feature>
<dbReference type="Proteomes" id="UP000050794">
    <property type="component" value="Unassembled WGS sequence"/>
</dbReference>
<feature type="region of interest" description="Disordered" evidence="1">
    <location>
        <begin position="2737"/>
        <end position="2767"/>
    </location>
</feature>
<feature type="compositionally biased region" description="Basic residues" evidence="1">
    <location>
        <begin position="3046"/>
        <end position="3059"/>
    </location>
</feature>
<feature type="compositionally biased region" description="Basic and acidic residues" evidence="1">
    <location>
        <begin position="1387"/>
        <end position="1418"/>
    </location>
</feature>
<feature type="compositionally biased region" description="Basic and acidic residues" evidence="1">
    <location>
        <begin position="507"/>
        <end position="523"/>
    </location>
</feature>
<feature type="region of interest" description="Disordered" evidence="1">
    <location>
        <begin position="856"/>
        <end position="878"/>
    </location>
</feature>
<evidence type="ECO:0000313" key="3">
    <source>
        <dbReference type="Proteomes" id="UP000050794"/>
    </source>
</evidence>
<feature type="compositionally biased region" description="Basic and acidic residues" evidence="1">
    <location>
        <begin position="1640"/>
        <end position="1652"/>
    </location>
</feature>
<feature type="region of interest" description="Disordered" evidence="1">
    <location>
        <begin position="1042"/>
        <end position="1075"/>
    </location>
</feature>
<feature type="compositionally biased region" description="Basic and acidic residues" evidence="1">
    <location>
        <begin position="2737"/>
        <end position="2760"/>
    </location>
</feature>
<feature type="compositionally biased region" description="Basic and acidic residues" evidence="1">
    <location>
        <begin position="412"/>
        <end position="426"/>
    </location>
</feature>
<reference evidence="2 3" key="2">
    <citation type="submission" date="2018-11" db="EMBL/GenBank/DDBJ databases">
        <authorList>
            <consortium name="Pathogen Informatics"/>
        </authorList>
    </citation>
    <scope>NUCLEOTIDE SEQUENCE [LARGE SCALE GENOMIC DNA]</scope>
</reference>
<feature type="compositionally biased region" description="Basic and acidic residues" evidence="1">
    <location>
        <begin position="2971"/>
        <end position="2985"/>
    </location>
</feature>
<protein>
    <submittedName>
        <fullName evidence="4">BRCT domain-containing protein</fullName>
    </submittedName>
</protein>
<feature type="region of interest" description="Disordered" evidence="1">
    <location>
        <begin position="2282"/>
        <end position="2305"/>
    </location>
</feature>
<feature type="compositionally biased region" description="Polar residues" evidence="1">
    <location>
        <begin position="1372"/>
        <end position="1385"/>
    </location>
</feature>
<evidence type="ECO:0000313" key="2">
    <source>
        <dbReference type="EMBL" id="VDM41699.1"/>
    </source>
</evidence>
<feature type="region of interest" description="Disordered" evidence="1">
    <location>
        <begin position="1359"/>
        <end position="1430"/>
    </location>
</feature>
<feature type="compositionally biased region" description="Polar residues" evidence="1">
    <location>
        <begin position="2110"/>
        <end position="2140"/>
    </location>
</feature>
<feature type="compositionally biased region" description="Low complexity" evidence="1">
    <location>
        <begin position="2674"/>
        <end position="2683"/>
    </location>
</feature>
<feature type="region of interest" description="Disordered" evidence="1">
    <location>
        <begin position="1281"/>
        <end position="1303"/>
    </location>
</feature>
<feature type="region of interest" description="Disordered" evidence="1">
    <location>
        <begin position="1216"/>
        <end position="1241"/>
    </location>
</feature>
<feature type="compositionally biased region" description="Basic and acidic residues" evidence="1">
    <location>
        <begin position="2555"/>
        <end position="2569"/>
    </location>
</feature>
<feature type="region of interest" description="Disordered" evidence="1">
    <location>
        <begin position="1001"/>
        <end position="1024"/>
    </location>
</feature>
<feature type="compositionally biased region" description="Basic and acidic residues" evidence="1">
    <location>
        <begin position="277"/>
        <end position="294"/>
    </location>
</feature>
<gene>
    <name evidence="2" type="ORF">TCNE_LOCUS10378</name>
</gene>
<feature type="region of interest" description="Disordered" evidence="1">
    <location>
        <begin position="2642"/>
        <end position="2683"/>
    </location>
</feature>
<feature type="region of interest" description="Disordered" evidence="1">
    <location>
        <begin position="2798"/>
        <end position="2825"/>
    </location>
</feature>
<feature type="region of interest" description="Disordered" evidence="1">
    <location>
        <begin position="702"/>
        <end position="724"/>
    </location>
</feature>
<evidence type="ECO:0000256" key="1">
    <source>
        <dbReference type="SAM" id="MobiDB-lite"/>
    </source>
</evidence>